<organism evidence="1 2">
    <name type="scientific">Streptomyces parvulus</name>
    <dbReference type="NCBI Taxonomy" id="146923"/>
    <lineage>
        <taxon>Bacteria</taxon>
        <taxon>Bacillati</taxon>
        <taxon>Actinomycetota</taxon>
        <taxon>Actinomycetes</taxon>
        <taxon>Kitasatosporales</taxon>
        <taxon>Streptomycetaceae</taxon>
        <taxon>Streptomyces</taxon>
    </lineage>
</organism>
<accession>A0A369V005</accession>
<evidence type="ECO:0000313" key="1">
    <source>
        <dbReference type="EMBL" id="RDD85525.1"/>
    </source>
</evidence>
<dbReference type="AlphaFoldDB" id="A0A369V005"/>
<dbReference type="EMBL" id="QQBH01000026">
    <property type="protein sequence ID" value="RDD85525.1"/>
    <property type="molecule type" value="Genomic_DNA"/>
</dbReference>
<gene>
    <name evidence="1" type="ORF">DVZ84_29670</name>
</gene>
<sequence length="59" mass="5728">MSVGLMTAGPVSVGLVSAGPVPAGSGTVWLVTQGPCVAAGVRRAVSAGSVTARRRPPAR</sequence>
<name>A0A369V005_9ACTN</name>
<reference evidence="1 2" key="1">
    <citation type="submission" date="2018-07" db="EMBL/GenBank/DDBJ databases">
        <title>Genome guided investigation of antibiotics producing actinomycetales strain isolated from a Macau mangrove ecosystem.</title>
        <authorList>
            <person name="Hu D."/>
        </authorList>
    </citation>
    <scope>NUCLEOTIDE SEQUENCE [LARGE SCALE GENOMIC DNA]</scope>
    <source>
        <strain evidence="1 2">2297</strain>
    </source>
</reference>
<proteinExistence type="predicted"/>
<protein>
    <submittedName>
        <fullName evidence="1">Uncharacterized protein</fullName>
    </submittedName>
</protein>
<comment type="caution">
    <text evidence="1">The sequence shown here is derived from an EMBL/GenBank/DDBJ whole genome shotgun (WGS) entry which is preliminary data.</text>
</comment>
<dbReference type="Proteomes" id="UP000253742">
    <property type="component" value="Unassembled WGS sequence"/>
</dbReference>
<evidence type="ECO:0000313" key="2">
    <source>
        <dbReference type="Proteomes" id="UP000253742"/>
    </source>
</evidence>